<evidence type="ECO:0000313" key="2">
    <source>
        <dbReference type="Proteomes" id="UP000031668"/>
    </source>
</evidence>
<proteinExistence type="predicted"/>
<organism evidence="1 2">
    <name type="scientific">Thelohanellus kitauei</name>
    <name type="common">Myxosporean</name>
    <dbReference type="NCBI Taxonomy" id="669202"/>
    <lineage>
        <taxon>Eukaryota</taxon>
        <taxon>Metazoa</taxon>
        <taxon>Cnidaria</taxon>
        <taxon>Myxozoa</taxon>
        <taxon>Myxosporea</taxon>
        <taxon>Bivalvulida</taxon>
        <taxon>Platysporina</taxon>
        <taxon>Myxobolidae</taxon>
        <taxon>Thelohanellus</taxon>
    </lineage>
</organism>
<dbReference type="AlphaFoldDB" id="A0A0C2MAF3"/>
<dbReference type="EMBL" id="JWZT01005346">
    <property type="protein sequence ID" value="KII61299.1"/>
    <property type="molecule type" value="Genomic_DNA"/>
</dbReference>
<gene>
    <name evidence="1" type="ORF">RF11_06463</name>
</gene>
<sequence>MTLQNILLQALALLKLRESNRGVSACYYDNDNPSDVVKLKFMNDIPSPPPYLNMRISLKYYDITNSSLVNEEQETYNLVLGGCESKETFAFSYGNTNGMKLVIKRHRHRNQTADIGRYNNTNATSICYVTVYHGRTFILRLAFNSSSKRPTYPIIEVSITLSNDSNFDINPFYNYTLVGWQIKCKKRNRYAVIDNPIFVFDDWPKIKILDIYAKFETKATYAIKDNRKTLLRNMSSFDVENLKAYRFTNFTTHILTNSTMNEYQFNNLRFFYSDVTYYECIVHNTKSTLFEYQYQGFLLETVFFREEFVGINNSIQTQVTNEPEYIDECKENFYS</sequence>
<reference evidence="1 2" key="1">
    <citation type="journal article" date="2014" name="Genome Biol. Evol.">
        <title>The genome of the myxosporean Thelohanellus kitauei shows adaptations to nutrient acquisition within its fish host.</title>
        <authorList>
            <person name="Yang Y."/>
            <person name="Xiong J."/>
            <person name="Zhou Z."/>
            <person name="Huo F."/>
            <person name="Miao W."/>
            <person name="Ran C."/>
            <person name="Liu Y."/>
            <person name="Zhang J."/>
            <person name="Feng J."/>
            <person name="Wang M."/>
            <person name="Wang M."/>
            <person name="Wang L."/>
            <person name="Yao B."/>
        </authorList>
    </citation>
    <scope>NUCLEOTIDE SEQUENCE [LARGE SCALE GENOMIC DNA]</scope>
    <source>
        <strain evidence="1">Wuqing</strain>
    </source>
</reference>
<protein>
    <submittedName>
        <fullName evidence="1">Uncharacterized protein</fullName>
    </submittedName>
</protein>
<accession>A0A0C2MAF3</accession>
<keyword evidence="2" id="KW-1185">Reference proteome</keyword>
<evidence type="ECO:0000313" key="1">
    <source>
        <dbReference type="EMBL" id="KII61299.1"/>
    </source>
</evidence>
<name>A0A0C2MAF3_THEKT</name>
<dbReference type="Proteomes" id="UP000031668">
    <property type="component" value="Unassembled WGS sequence"/>
</dbReference>
<comment type="caution">
    <text evidence="1">The sequence shown here is derived from an EMBL/GenBank/DDBJ whole genome shotgun (WGS) entry which is preliminary data.</text>
</comment>